<evidence type="ECO:0000259" key="2">
    <source>
        <dbReference type="PROSITE" id="PS50404"/>
    </source>
</evidence>
<dbReference type="Gene3D" id="3.40.30.10">
    <property type="entry name" value="Glutaredoxin"/>
    <property type="match status" value="1"/>
</dbReference>
<dbReference type="InterPro" id="IPR010987">
    <property type="entry name" value="Glutathione-S-Trfase_C-like"/>
</dbReference>
<evidence type="ECO:0000313" key="5">
    <source>
        <dbReference type="Proteomes" id="UP000275772"/>
    </source>
</evidence>
<dbReference type="EMBL" id="UNSH01000006">
    <property type="protein sequence ID" value="SZE99995.1"/>
    <property type="molecule type" value="Genomic_DNA"/>
</dbReference>
<organism evidence="4 5">
    <name type="scientific">Blumeria hordei</name>
    <name type="common">Barley powdery mildew</name>
    <name type="synonym">Blumeria graminis f. sp. hordei</name>
    <dbReference type="NCBI Taxonomy" id="2867405"/>
    <lineage>
        <taxon>Eukaryota</taxon>
        <taxon>Fungi</taxon>
        <taxon>Dikarya</taxon>
        <taxon>Ascomycota</taxon>
        <taxon>Pezizomycotina</taxon>
        <taxon>Leotiomycetes</taxon>
        <taxon>Erysiphales</taxon>
        <taxon>Erysiphaceae</taxon>
        <taxon>Blumeria</taxon>
    </lineage>
</organism>
<dbReference type="SUPFAM" id="SSF52833">
    <property type="entry name" value="Thioredoxin-like"/>
    <property type="match status" value="1"/>
</dbReference>
<name>A0A383UKA4_BLUHO</name>
<dbReference type="InterPro" id="IPR004045">
    <property type="entry name" value="Glutathione_S-Trfase_N"/>
</dbReference>
<protein>
    <recommendedName>
        <fullName evidence="6">Glutathione S-transferase</fullName>
    </recommendedName>
</protein>
<dbReference type="Pfam" id="PF13409">
    <property type="entry name" value="GST_N_2"/>
    <property type="match status" value="1"/>
</dbReference>
<dbReference type="InterPro" id="IPR036249">
    <property type="entry name" value="Thioredoxin-like_sf"/>
</dbReference>
<accession>A0A383UKA4</accession>
<gene>
    <name evidence="4" type="ORF">BLGHR1_10718</name>
</gene>
<dbReference type="InterPro" id="IPR040079">
    <property type="entry name" value="Glutathione_S-Trfase"/>
</dbReference>
<dbReference type="PROSITE" id="PS50404">
    <property type="entry name" value="GST_NTER"/>
    <property type="match status" value="1"/>
</dbReference>
<feature type="domain" description="GST C-terminal" evidence="3">
    <location>
        <begin position="120"/>
        <end position="241"/>
    </location>
</feature>
<dbReference type="AlphaFoldDB" id="A0A383UKA4"/>
<evidence type="ECO:0000256" key="1">
    <source>
        <dbReference type="ARBA" id="ARBA00007409"/>
    </source>
</evidence>
<evidence type="ECO:0008006" key="6">
    <source>
        <dbReference type="Google" id="ProtNLM"/>
    </source>
</evidence>
<proteinExistence type="inferred from homology"/>
<comment type="similarity">
    <text evidence="1">Belongs to the GST superfamily.</text>
</comment>
<evidence type="ECO:0000259" key="3">
    <source>
        <dbReference type="PROSITE" id="PS50405"/>
    </source>
</evidence>
<sequence>MLTSDSVVMSSVAPVNSELPTLHHLNNSVSQRILWLLEELSIEYNLKLYSRDPITLRAPPSLATVSPLGKSPVLVTTDKGTLTESSAIAAYLLSKFDSKDLFERTNWLRDEMLTSFAGTTMGPLLLIEILTDIAEDKVWWPISLPVRWVRQAIHKNISGPELRKGLVWLESELGTEDWFGGKKLSRADIMIIWPLDLMSQKGWIDIQKEFPKLGAWRERVIERPAWKRAIAKGNGYDLAKW</sequence>
<dbReference type="SFLD" id="SFLDG00358">
    <property type="entry name" value="Main_(cytGST)"/>
    <property type="match status" value="1"/>
</dbReference>
<dbReference type="PANTHER" id="PTHR44051">
    <property type="entry name" value="GLUTATHIONE S-TRANSFERASE-RELATED"/>
    <property type="match status" value="1"/>
</dbReference>
<dbReference type="PROSITE" id="PS50405">
    <property type="entry name" value="GST_CTER"/>
    <property type="match status" value="1"/>
</dbReference>
<dbReference type="CDD" id="cd03046">
    <property type="entry name" value="GST_N_GTT1_like"/>
    <property type="match status" value="1"/>
</dbReference>
<evidence type="ECO:0000313" key="4">
    <source>
        <dbReference type="EMBL" id="SZE99995.1"/>
    </source>
</evidence>
<dbReference type="Gene3D" id="1.20.1050.10">
    <property type="match status" value="1"/>
</dbReference>
<dbReference type="SFLD" id="SFLDS00019">
    <property type="entry name" value="Glutathione_Transferase_(cytos"/>
    <property type="match status" value="1"/>
</dbReference>
<feature type="domain" description="GST N-terminal" evidence="2">
    <location>
        <begin position="17"/>
        <end position="100"/>
    </location>
</feature>
<dbReference type="SUPFAM" id="SSF47616">
    <property type="entry name" value="GST C-terminal domain-like"/>
    <property type="match status" value="1"/>
</dbReference>
<dbReference type="Proteomes" id="UP000275772">
    <property type="component" value="Unassembled WGS sequence"/>
</dbReference>
<dbReference type="PANTHER" id="PTHR44051:SF9">
    <property type="entry name" value="GLUTATHIONE S-TRANSFERASE 1"/>
    <property type="match status" value="1"/>
</dbReference>
<reference evidence="4 5" key="1">
    <citation type="submission" date="2017-11" db="EMBL/GenBank/DDBJ databases">
        <authorList>
            <person name="Kracher B."/>
        </authorList>
    </citation>
    <scope>NUCLEOTIDE SEQUENCE [LARGE SCALE GENOMIC DNA]</scope>
    <source>
        <strain evidence="4 5">RACE1</strain>
    </source>
</reference>
<dbReference type="VEuPathDB" id="FungiDB:BLGHR1_10718"/>
<dbReference type="InterPro" id="IPR004046">
    <property type="entry name" value="GST_C"/>
</dbReference>
<dbReference type="Pfam" id="PF00043">
    <property type="entry name" value="GST_C"/>
    <property type="match status" value="1"/>
</dbReference>
<dbReference type="InterPro" id="IPR036282">
    <property type="entry name" value="Glutathione-S-Trfase_C_sf"/>
</dbReference>